<protein>
    <recommendedName>
        <fullName evidence="4">DUF3667 domain-containing protein</fullName>
    </recommendedName>
</protein>
<feature type="transmembrane region" description="Helical" evidence="1">
    <location>
        <begin position="146"/>
        <end position="168"/>
    </location>
</feature>
<dbReference type="InterPro" id="IPR022134">
    <property type="entry name" value="DUF3667"/>
</dbReference>
<gene>
    <name evidence="2" type="ORF">BBD32_10215</name>
</gene>
<dbReference type="RefSeq" id="WP_078396089.1">
    <property type="nucleotide sequence ID" value="NZ_CP016372.1"/>
</dbReference>
<feature type="transmembrane region" description="Helical" evidence="1">
    <location>
        <begin position="65"/>
        <end position="84"/>
    </location>
</feature>
<name>A0AAU8UV68_9FLAO</name>
<dbReference type="KEGG" id="een:BBD30_04190"/>
<evidence type="ECO:0000313" key="3">
    <source>
        <dbReference type="Proteomes" id="UP000190848"/>
    </source>
</evidence>
<evidence type="ECO:0000313" key="2">
    <source>
        <dbReference type="EMBL" id="AQX01809.1"/>
    </source>
</evidence>
<feature type="transmembrane region" description="Helical" evidence="1">
    <location>
        <begin position="174"/>
        <end position="194"/>
    </location>
</feature>
<organism evidence="2 3">
    <name type="scientific">Elizabethkingia anophelis</name>
    <dbReference type="NCBI Taxonomy" id="1117645"/>
    <lineage>
        <taxon>Bacteria</taxon>
        <taxon>Pseudomonadati</taxon>
        <taxon>Bacteroidota</taxon>
        <taxon>Flavobacteriia</taxon>
        <taxon>Flavobacteriales</taxon>
        <taxon>Weeksellaceae</taxon>
        <taxon>Elizabethkingia</taxon>
    </lineage>
</organism>
<dbReference type="EMBL" id="CP016374">
    <property type="protein sequence ID" value="AQX01809.1"/>
    <property type="molecule type" value="Genomic_DNA"/>
</dbReference>
<feature type="transmembrane region" description="Helical" evidence="1">
    <location>
        <begin position="115"/>
        <end position="134"/>
    </location>
</feature>
<keyword evidence="1" id="KW-1133">Transmembrane helix</keyword>
<dbReference type="AlphaFoldDB" id="A0AAU8UV68"/>
<feature type="transmembrane region" description="Helical" evidence="1">
    <location>
        <begin position="206"/>
        <end position="228"/>
    </location>
</feature>
<accession>A0AAU8UV68</accession>
<keyword evidence="1" id="KW-0472">Membrane</keyword>
<evidence type="ECO:0000256" key="1">
    <source>
        <dbReference type="SAM" id="Phobius"/>
    </source>
</evidence>
<dbReference type="Proteomes" id="UP000190848">
    <property type="component" value="Chromosome"/>
</dbReference>
<proteinExistence type="predicted"/>
<reference evidence="2 3" key="1">
    <citation type="submission" date="2016-07" db="EMBL/GenBank/DDBJ databases">
        <title>Revisiting the taxonomy of the Elizabethkingia Genus using Whole-Genome Sequencing, Optical Mapping, and MALDI-TOF, along with proposal of three novel Elizabethkingia species: Elizabethkingia bruuniana sp. nov., Elizabethkingia ursingii sp. nov., and Elizabethkingia occulta sp. nov.</title>
        <authorList>
            <person name="Nicholson A.C."/>
        </authorList>
    </citation>
    <scope>NUCLEOTIDE SEQUENCE [LARGE SCALE GENOMIC DNA]</scope>
    <source>
        <strain evidence="2 3">F3201</strain>
    </source>
</reference>
<evidence type="ECO:0008006" key="4">
    <source>
        <dbReference type="Google" id="ProtNLM"/>
    </source>
</evidence>
<sequence>MKEANHADKNYPLKRINSSYIIHEIQHLLHLESGFLFTVKQLLFKPGKLVRDFIFEDRSKATKPVIFLIFSAALFTLIFHFFHIEYEFFSLNQKIGNIDQYLEKEKISNWVNSHLGYTSLIIGFFIALWIKLFFRKHHYNIYEITVLLCYSIGQALLIISLLALLAVICKSQTIISVGILAGYFYIFWSVGQFFGETKLINYLKSFICCILGAISFRLILIFIAYIFYLAGIK</sequence>
<keyword evidence="1" id="KW-0812">Transmembrane</keyword>
<dbReference type="Pfam" id="PF12412">
    <property type="entry name" value="DUF3667"/>
    <property type="match status" value="1"/>
</dbReference>